<keyword evidence="2" id="KW-0560">Oxidoreductase</keyword>
<dbReference type="GO" id="GO:0046872">
    <property type="term" value="F:metal ion binding"/>
    <property type="evidence" value="ECO:0007669"/>
    <property type="project" value="UniProtKB-KW"/>
</dbReference>
<dbReference type="PANTHER" id="PTHR11474">
    <property type="entry name" value="TYROSINASE FAMILY MEMBER"/>
    <property type="match status" value="1"/>
</dbReference>
<dbReference type="EMBL" id="KE145368">
    <property type="protein sequence ID" value="EPE28671.1"/>
    <property type="molecule type" value="Genomic_DNA"/>
</dbReference>
<dbReference type="InterPro" id="IPR008922">
    <property type="entry name" value="Di-copper_centre_dom_sf"/>
</dbReference>
<dbReference type="PROSITE" id="PS00498">
    <property type="entry name" value="TYROSINASE_2"/>
    <property type="match status" value="1"/>
</dbReference>
<gene>
    <name evidence="7" type="ORF">GLAREA_09792</name>
</gene>
<dbReference type="Proteomes" id="UP000016922">
    <property type="component" value="Unassembled WGS sequence"/>
</dbReference>
<protein>
    <submittedName>
        <fullName evidence="7">Di-copper centre-containing</fullName>
    </submittedName>
</protein>
<name>S3D9K4_GLAL2</name>
<feature type="domain" description="Tyrosinase copper-binding" evidence="5">
    <location>
        <begin position="135"/>
        <end position="152"/>
    </location>
</feature>
<evidence type="ECO:0000256" key="4">
    <source>
        <dbReference type="SAM" id="SignalP"/>
    </source>
</evidence>
<keyword evidence="8" id="KW-1185">Reference proteome</keyword>
<evidence type="ECO:0000259" key="6">
    <source>
        <dbReference type="PROSITE" id="PS00498"/>
    </source>
</evidence>
<dbReference type="InterPro" id="IPR050316">
    <property type="entry name" value="Tyrosinase/Hemocyanin"/>
</dbReference>
<dbReference type="GeneID" id="19468839"/>
<sequence length="406" mass="44666">MRFSYVTLLTALSLLELPNVLGAVTFADPAELKIRNDKRELEKLTQKALDKILTKLDKDEEELKKAGKKATCTRKTLRYKLEFGSMQKKDRKGYTDAVTCLQKLKAKTPAAIAPGARGRNDDFVVTHVLQTPYVHMSGTFLGWHRYYLWVYEEALRNECGYKGPIPYWDWPKWADAPQDSPLFNGDAYSLGGNGDFIPGHPGLTLNFGNTTTVLPAGLGGGCVTKGPFKDMVVNLGPVLIGTPGPLPSGLGYNPRCLKRDVGPAVAMRWSNYTSVLETFKREDIGNFQTFIQGPGTETATESGIGVHGGGHYTISGDPGGDPYVSPGDPGFFLHHAQVDRLWTLWQGLDPDTRQYALSGTNTMFNEPPSEDTTLDFLINVGYSGGTNLTMREVMSTTKGPFCYVYL</sequence>
<dbReference type="PANTHER" id="PTHR11474:SF125">
    <property type="entry name" value="N-ACETYL-6-HYDROXYTRYPTOPHAN OXIDASE IVOB-RELATED"/>
    <property type="match status" value="1"/>
</dbReference>
<dbReference type="RefSeq" id="XP_008084579.1">
    <property type="nucleotide sequence ID" value="XM_008086388.1"/>
</dbReference>
<reference evidence="7 8" key="1">
    <citation type="journal article" date="2013" name="BMC Genomics">
        <title>Genomics-driven discovery of the pneumocandin biosynthetic gene cluster in the fungus Glarea lozoyensis.</title>
        <authorList>
            <person name="Chen L."/>
            <person name="Yue Q."/>
            <person name="Zhang X."/>
            <person name="Xiang M."/>
            <person name="Wang C."/>
            <person name="Li S."/>
            <person name="Che Y."/>
            <person name="Ortiz-Lopez F.J."/>
            <person name="Bills G.F."/>
            <person name="Liu X."/>
            <person name="An Z."/>
        </authorList>
    </citation>
    <scope>NUCLEOTIDE SEQUENCE [LARGE SCALE GENOMIC DNA]</scope>
    <source>
        <strain evidence="8">ATCC 20868 / MF5171</strain>
    </source>
</reference>
<dbReference type="KEGG" id="glz:GLAREA_09792"/>
<feature type="chain" id="PRO_5004519412" evidence="4">
    <location>
        <begin position="23"/>
        <end position="406"/>
    </location>
</feature>
<evidence type="ECO:0000313" key="8">
    <source>
        <dbReference type="Proteomes" id="UP000016922"/>
    </source>
</evidence>
<dbReference type="AlphaFoldDB" id="S3D9K4"/>
<proteinExistence type="predicted"/>
<evidence type="ECO:0000313" key="7">
    <source>
        <dbReference type="EMBL" id="EPE28671.1"/>
    </source>
</evidence>
<dbReference type="OrthoDB" id="6132182at2759"/>
<organism evidence="7 8">
    <name type="scientific">Glarea lozoyensis (strain ATCC 20868 / MF5171)</name>
    <dbReference type="NCBI Taxonomy" id="1116229"/>
    <lineage>
        <taxon>Eukaryota</taxon>
        <taxon>Fungi</taxon>
        <taxon>Dikarya</taxon>
        <taxon>Ascomycota</taxon>
        <taxon>Pezizomycotina</taxon>
        <taxon>Leotiomycetes</taxon>
        <taxon>Helotiales</taxon>
        <taxon>Helotiaceae</taxon>
        <taxon>Glarea</taxon>
    </lineage>
</organism>
<dbReference type="Gene3D" id="1.10.1280.10">
    <property type="entry name" value="Di-copper center containing domain from catechol oxidase"/>
    <property type="match status" value="1"/>
</dbReference>
<dbReference type="PROSITE" id="PS00497">
    <property type="entry name" value="TYROSINASE_1"/>
    <property type="match status" value="1"/>
</dbReference>
<accession>S3D9K4</accession>
<feature type="signal peptide" evidence="4">
    <location>
        <begin position="1"/>
        <end position="22"/>
    </location>
</feature>
<dbReference type="eggNOG" id="ENOG502RM4B">
    <property type="taxonomic scope" value="Eukaryota"/>
</dbReference>
<dbReference type="Pfam" id="PF00264">
    <property type="entry name" value="Tyrosinase"/>
    <property type="match status" value="1"/>
</dbReference>
<evidence type="ECO:0000259" key="5">
    <source>
        <dbReference type="PROSITE" id="PS00497"/>
    </source>
</evidence>
<dbReference type="HOGENOM" id="CLU_035914_0_0_1"/>
<feature type="domain" description="Tyrosinase copper-binding" evidence="6">
    <location>
        <begin position="328"/>
        <end position="339"/>
    </location>
</feature>
<dbReference type="InterPro" id="IPR002227">
    <property type="entry name" value="Tyrosinase_Cu-bd"/>
</dbReference>
<evidence type="ECO:0000256" key="3">
    <source>
        <dbReference type="SAM" id="Coils"/>
    </source>
</evidence>
<feature type="coiled-coil region" evidence="3">
    <location>
        <begin position="27"/>
        <end position="69"/>
    </location>
</feature>
<keyword evidence="3" id="KW-0175">Coiled coil</keyword>
<dbReference type="OMA" id="WAHHANI"/>
<dbReference type="STRING" id="1116229.S3D9K4"/>
<dbReference type="SUPFAM" id="SSF48056">
    <property type="entry name" value="Di-copper centre-containing domain"/>
    <property type="match status" value="1"/>
</dbReference>
<evidence type="ECO:0000256" key="2">
    <source>
        <dbReference type="ARBA" id="ARBA00023002"/>
    </source>
</evidence>
<keyword evidence="4" id="KW-0732">Signal</keyword>
<evidence type="ECO:0000256" key="1">
    <source>
        <dbReference type="ARBA" id="ARBA00022723"/>
    </source>
</evidence>
<keyword evidence="1" id="KW-0479">Metal-binding</keyword>
<dbReference type="PRINTS" id="PR00092">
    <property type="entry name" value="TYROSINASE"/>
</dbReference>
<dbReference type="GO" id="GO:0016491">
    <property type="term" value="F:oxidoreductase activity"/>
    <property type="evidence" value="ECO:0007669"/>
    <property type="project" value="UniProtKB-KW"/>
</dbReference>